<reference evidence="2" key="2">
    <citation type="submission" date="2023-05" db="EMBL/GenBank/DDBJ databases">
        <authorList>
            <consortium name="Lawrence Berkeley National Laboratory"/>
            <person name="Steindorff A."/>
            <person name="Hensen N."/>
            <person name="Bonometti L."/>
            <person name="Westerberg I."/>
            <person name="Brannstrom I.O."/>
            <person name="Guillou S."/>
            <person name="Cros-Aarteil S."/>
            <person name="Calhoun S."/>
            <person name="Haridas S."/>
            <person name="Kuo A."/>
            <person name="Mondo S."/>
            <person name="Pangilinan J."/>
            <person name="Riley R."/>
            <person name="Labutti K."/>
            <person name="Andreopoulos B."/>
            <person name="Lipzen A."/>
            <person name="Chen C."/>
            <person name="Yanf M."/>
            <person name="Daum C."/>
            <person name="Ng V."/>
            <person name="Clum A."/>
            <person name="Ohm R."/>
            <person name="Martin F."/>
            <person name="Silar P."/>
            <person name="Natvig D."/>
            <person name="Lalanne C."/>
            <person name="Gautier V."/>
            <person name="Ament-Velasquez S.L."/>
            <person name="Kruys A."/>
            <person name="Hutchinson M.I."/>
            <person name="Powell A.J."/>
            <person name="Barry K."/>
            <person name="Miller A.N."/>
            <person name="Grigoriev I.V."/>
            <person name="Debuchy R."/>
            <person name="Gladieux P."/>
            <person name="Thoren M.H."/>
            <person name="Johannesson H."/>
        </authorList>
    </citation>
    <scope>NUCLEOTIDE SEQUENCE</scope>
    <source>
        <strain evidence="2">CBS 990.96</strain>
    </source>
</reference>
<evidence type="ECO:0000256" key="1">
    <source>
        <dbReference type="SAM" id="Phobius"/>
    </source>
</evidence>
<keyword evidence="1" id="KW-0472">Membrane</keyword>
<organism evidence="2 3">
    <name type="scientific">Podospora fimiseda</name>
    <dbReference type="NCBI Taxonomy" id="252190"/>
    <lineage>
        <taxon>Eukaryota</taxon>
        <taxon>Fungi</taxon>
        <taxon>Dikarya</taxon>
        <taxon>Ascomycota</taxon>
        <taxon>Pezizomycotina</taxon>
        <taxon>Sordariomycetes</taxon>
        <taxon>Sordariomycetidae</taxon>
        <taxon>Sordariales</taxon>
        <taxon>Podosporaceae</taxon>
        <taxon>Podospora</taxon>
    </lineage>
</organism>
<accession>A0AAN7BNB6</accession>
<sequence length="257" mass="27948">MTGPPSWTSLRGLQDGNICVLYYARLRGSKSKNGRPANKKVNWALLSLGGLFPGSLSLWGMGGVLLLPITGIYGTRYMKVPLVLLYSVFGPRTVGRYGTFLFWANWDDLADGSRYCNHVGTLELPPQTQAKVVMVRPEGTGVTSRSLPGPLLSGVWLVSGVGQLTRRRKPDFAAQHIPSTRHPSPGTGTSHPPLLFPGSTNFQCTPPSFPPPPLLSARYTVPAGLNPGCSLFGINLQWPPRPLVSIYLHMICPQYKP</sequence>
<protein>
    <submittedName>
        <fullName evidence="2">Uncharacterized protein</fullName>
    </submittedName>
</protein>
<feature type="transmembrane region" description="Helical" evidence="1">
    <location>
        <begin position="43"/>
        <end position="69"/>
    </location>
</feature>
<comment type="caution">
    <text evidence="2">The sequence shown here is derived from an EMBL/GenBank/DDBJ whole genome shotgun (WGS) entry which is preliminary data.</text>
</comment>
<gene>
    <name evidence="2" type="ORF">QBC38DRAFT_228876</name>
</gene>
<dbReference type="AlphaFoldDB" id="A0AAN7BNB6"/>
<evidence type="ECO:0000313" key="3">
    <source>
        <dbReference type="Proteomes" id="UP001301958"/>
    </source>
</evidence>
<dbReference type="EMBL" id="MU865347">
    <property type="protein sequence ID" value="KAK4226447.1"/>
    <property type="molecule type" value="Genomic_DNA"/>
</dbReference>
<keyword evidence="1" id="KW-0812">Transmembrane</keyword>
<proteinExistence type="predicted"/>
<keyword evidence="3" id="KW-1185">Reference proteome</keyword>
<keyword evidence="1" id="KW-1133">Transmembrane helix</keyword>
<name>A0AAN7BNB6_9PEZI</name>
<reference evidence="2" key="1">
    <citation type="journal article" date="2023" name="Mol. Phylogenet. Evol.">
        <title>Genome-scale phylogeny and comparative genomics of the fungal order Sordariales.</title>
        <authorList>
            <person name="Hensen N."/>
            <person name="Bonometti L."/>
            <person name="Westerberg I."/>
            <person name="Brannstrom I.O."/>
            <person name="Guillou S."/>
            <person name="Cros-Aarteil S."/>
            <person name="Calhoun S."/>
            <person name="Haridas S."/>
            <person name="Kuo A."/>
            <person name="Mondo S."/>
            <person name="Pangilinan J."/>
            <person name="Riley R."/>
            <person name="LaButti K."/>
            <person name="Andreopoulos B."/>
            <person name="Lipzen A."/>
            <person name="Chen C."/>
            <person name="Yan M."/>
            <person name="Daum C."/>
            <person name="Ng V."/>
            <person name="Clum A."/>
            <person name="Steindorff A."/>
            <person name="Ohm R.A."/>
            <person name="Martin F."/>
            <person name="Silar P."/>
            <person name="Natvig D.O."/>
            <person name="Lalanne C."/>
            <person name="Gautier V."/>
            <person name="Ament-Velasquez S.L."/>
            <person name="Kruys A."/>
            <person name="Hutchinson M.I."/>
            <person name="Powell A.J."/>
            <person name="Barry K."/>
            <person name="Miller A.N."/>
            <person name="Grigoriev I.V."/>
            <person name="Debuchy R."/>
            <person name="Gladieux P."/>
            <person name="Hiltunen Thoren M."/>
            <person name="Johannesson H."/>
        </authorList>
    </citation>
    <scope>NUCLEOTIDE SEQUENCE</scope>
    <source>
        <strain evidence="2">CBS 990.96</strain>
    </source>
</reference>
<dbReference type="Proteomes" id="UP001301958">
    <property type="component" value="Unassembled WGS sequence"/>
</dbReference>
<evidence type="ECO:0000313" key="2">
    <source>
        <dbReference type="EMBL" id="KAK4226447.1"/>
    </source>
</evidence>